<organism evidence="4 5">
    <name type="scientific">Paenibacillus radicis</name>
    <name type="common">ex Gao et al. 2016</name>
    <dbReference type="NCBI Taxonomy" id="1737354"/>
    <lineage>
        <taxon>Bacteria</taxon>
        <taxon>Bacillati</taxon>
        <taxon>Bacillota</taxon>
        <taxon>Bacilli</taxon>
        <taxon>Bacillales</taxon>
        <taxon>Paenibacillaceae</taxon>
        <taxon>Paenibacillus</taxon>
    </lineage>
</organism>
<dbReference type="Gene3D" id="2.60.40.10">
    <property type="entry name" value="Immunoglobulins"/>
    <property type="match status" value="1"/>
</dbReference>
<sequence>MLRKASIAALSVLIAAVLAGTVHAEGADTMNADNSPAVVSSVNQSGQWIIMQQSSKMYAEGKLFLASQPTVEAKGVTFVAARSLGTSLGLKVTYYAATKEYEFTSADGVAMRYKLNSASYKINGAAASAGGAVYVKNGTLMVPLRSLVTPLQMKLAVNNSLKQIVVTRSGTTAPPTTPTPSPTPTPTPVNEPPVASFTTDKQQYKIGERIIYTDQSTDDKGIVKTEWTNNETAFFEPGSQTVSLKVTDKEGLVSEISQTIVISSEVLYTKEQYDRLYTPIGDKFAIPAASVLQMPAITYAIEESGQQTLIRANSPETIVEEGVYYSDTVSGNVRFLIHNQNNRTSPVRIYVIATNENTDGQPVTVTTGKIGIGGPSTYVSATGKMALARYLEASPQGKTTVIPAGESRITLTSVSDQVLTTGKVITAHADVQTSGSVRLSVVVVDADKDPLALLPFLPALPWDGKHARGTFEHGDRTITLSAPLGGSASRIVLGDQTYDSYQKGYDVLSGFEQVNSGNYGVNYKLVLEHVQPNTLIALNARGGHYGGAFLVNGKLTYMTNENILTSSGEAGVLYRTGNTEENVTIVFSPASGSNLPIHMMFIPLPAAQ</sequence>
<dbReference type="SUPFAM" id="SSF49299">
    <property type="entry name" value="PKD domain"/>
    <property type="match status" value="1"/>
</dbReference>
<proteinExistence type="predicted"/>
<gene>
    <name evidence="4" type="ORF">GCM10010918_05070</name>
</gene>
<name>A0A917GRI0_9BACL</name>
<dbReference type="Proteomes" id="UP000600247">
    <property type="component" value="Unassembled WGS sequence"/>
</dbReference>
<feature type="signal peptide" evidence="2">
    <location>
        <begin position="1"/>
        <end position="24"/>
    </location>
</feature>
<keyword evidence="2" id="KW-0732">Signal</keyword>
<dbReference type="Pfam" id="PF07833">
    <property type="entry name" value="Cu_amine_oxidN1"/>
    <property type="match status" value="1"/>
</dbReference>
<dbReference type="InterPro" id="IPR035986">
    <property type="entry name" value="PKD_dom_sf"/>
</dbReference>
<dbReference type="InterPro" id="IPR036582">
    <property type="entry name" value="Mao_N_sf"/>
</dbReference>
<evidence type="ECO:0000256" key="1">
    <source>
        <dbReference type="SAM" id="MobiDB-lite"/>
    </source>
</evidence>
<feature type="compositionally biased region" description="Pro residues" evidence="1">
    <location>
        <begin position="175"/>
        <end position="191"/>
    </location>
</feature>
<dbReference type="AlphaFoldDB" id="A0A917GRI0"/>
<protein>
    <recommendedName>
        <fullName evidence="3">Copper amine oxidase-like N-terminal domain-containing protein</fullName>
    </recommendedName>
</protein>
<evidence type="ECO:0000313" key="4">
    <source>
        <dbReference type="EMBL" id="GGG55205.1"/>
    </source>
</evidence>
<keyword evidence="5" id="KW-1185">Reference proteome</keyword>
<dbReference type="InterPro" id="IPR013783">
    <property type="entry name" value="Ig-like_fold"/>
</dbReference>
<accession>A0A917GRI0</accession>
<feature type="region of interest" description="Disordered" evidence="1">
    <location>
        <begin position="169"/>
        <end position="193"/>
    </location>
</feature>
<dbReference type="EMBL" id="BMHY01000001">
    <property type="protein sequence ID" value="GGG55205.1"/>
    <property type="molecule type" value="Genomic_DNA"/>
</dbReference>
<evidence type="ECO:0000256" key="2">
    <source>
        <dbReference type="SAM" id="SignalP"/>
    </source>
</evidence>
<dbReference type="RefSeq" id="WP_188887353.1">
    <property type="nucleotide sequence ID" value="NZ_BMHY01000001.1"/>
</dbReference>
<evidence type="ECO:0000313" key="5">
    <source>
        <dbReference type="Proteomes" id="UP000600247"/>
    </source>
</evidence>
<dbReference type="SUPFAM" id="SSF55383">
    <property type="entry name" value="Copper amine oxidase, domain N"/>
    <property type="match status" value="1"/>
</dbReference>
<evidence type="ECO:0000259" key="3">
    <source>
        <dbReference type="Pfam" id="PF07833"/>
    </source>
</evidence>
<feature type="chain" id="PRO_5038008310" description="Copper amine oxidase-like N-terminal domain-containing protein" evidence="2">
    <location>
        <begin position="25"/>
        <end position="608"/>
    </location>
</feature>
<reference evidence="4 5" key="1">
    <citation type="journal article" date="2014" name="Int. J. Syst. Evol. Microbiol.">
        <title>Complete genome sequence of Corynebacterium casei LMG S-19264T (=DSM 44701T), isolated from a smear-ripened cheese.</title>
        <authorList>
            <consortium name="US DOE Joint Genome Institute (JGI-PGF)"/>
            <person name="Walter F."/>
            <person name="Albersmeier A."/>
            <person name="Kalinowski J."/>
            <person name="Ruckert C."/>
        </authorList>
    </citation>
    <scope>NUCLEOTIDE SEQUENCE [LARGE SCALE GENOMIC DNA]</scope>
    <source>
        <strain evidence="4 5">CGMCC 1.15286</strain>
    </source>
</reference>
<feature type="domain" description="Copper amine oxidase-like N-terminal" evidence="3">
    <location>
        <begin position="67"/>
        <end position="164"/>
    </location>
</feature>
<comment type="caution">
    <text evidence="4">The sequence shown here is derived from an EMBL/GenBank/DDBJ whole genome shotgun (WGS) entry which is preliminary data.</text>
</comment>
<dbReference type="InterPro" id="IPR012854">
    <property type="entry name" value="Cu_amine_oxidase-like_N"/>
</dbReference>
<dbReference type="Gene3D" id="3.30.457.10">
    <property type="entry name" value="Copper amine oxidase-like, N-terminal domain"/>
    <property type="match status" value="1"/>
</dbReference>